<comment type="similarity">
    <text evidence="3">Belongs to the fucoxanthin chlorophyll protein family.</text>
</comment>
<evidence type="ECO:0000256" key="12">
    <source>
        <dbReference type="ARBA" id="ARBA00023136"/>
    </source>
</evidence>
<keyword evidence="7" id="KW-0934">Plastid</keyword>
<comment type="subcellular location">
    <subcellularLocation>
        <location evidence="2">Plastid</location>
        <location evidence="2">Chloroplast thylakoid membrane</location>
    </subcellularLocation>
</comment>
<feature type="binding site" description="axial binding residue" evidence="15">
    <location>
        <position position="746"/>
    </location>
    <ligand>
        <name>chlorophyll b</name>
        <dbReference type="ChEBI" id="CHEBI:61721"/>
        <label>1</label>
    </ligand>
    <ligandPart>
        <name>Mg</name>
        <dbReference type="ChEBI" id="CHEBI:25107"/>
    </ligandPart>
</feature>
<organism evidence="17 18">
    <name type="scientific">Skeletonema marinoi</name>
    <dbReference type="NCBI Taxonomy" id="267567"/>
    <lineage>
        <taxon>Eukaryota</taxon>
        <taxon>Sar</taxon>
        <taxon>Stramenopiles</taxon>
        <taxon>Ochrophyta</taxon>
        <taxon>Bacillariophyta</taxon>
        <taxon>Coscinodiscophyceae</taxon>
        <taxon>Thalassiosirophycidae</taxon>
        <taxon>Thalassiosirales</taxon>
        <taxon>Skeletonemataceae</taxon>
        <taxon>Skeletonema</taxon>
        <taxon>Skeletonema marinoi-dohrnii complex</taxon>
    </lineage>
</organism>
<dbReference type="GO" id="GO:0016168">
    <property type="term" value="F:chlorophyll binding"/>
    <property type="evidence" value="ECO:0007669"/>
    <property type="project" value="UniProtKB-KW"/>
</dbReference>
<evidence type="ECO:0000256" key="16">
    <source>
        <dbReference type="SAM" id="SignalP"/>
    </source>
</evidence>
<protein>
    <submittedName>
        <fullName evidence="17">Fucoxanthin-chlorophyll a-c binding protein</fullName>
    </submittedName>
</protein>
<feature type="binding site" evidence="15">
    <location>
        <position position="810"/>
    </location>
    <ligand>
        <name>chlorophyll a</name>
        <dbReference type="ChEBI" id="CHEBI:58416"/>
        <label>1</label>
    </ligand>
</feature>
<reference evidence="17" key="1">
    <citation type="submission" date="2023-06" db="EMBL/GenBank/DDBJ databases">
        <title>Survivors Of The Sea: Transcriptome response of Skeletonema marinoi to long-term dormancy.</title>
        <authorList>
            <person name="Pinder M.I.M."/>
            <person name="Kourtchenko O."/>
            <person name="Robertson E.K."/>
            <person name="Larsson T."/>
            <person name="Maumus F."/>
            <person name="Osuna-Cruz C.M."/>
            <person name="Vancaester E."/>
            <person name="Stenow R."/>
            <person name="Vandepoele K."/>
            <person name="Ploug H."/>
            <person name="Bruchert V."/>
            <person name="Godhe A."/>
            <person name="Topel M."/>
        </authorList>
    </citation>
    <scope>NUCLEOTIDE SEQUENCE</scope>
    <source>
        <strain evidence="17">R05AC</strain>
    </source>
</reference>
<accession>A0AAD8Y5D5</accession>
<keyword evidence="10" id="KW-0157">Chromophore</keyword>
<evidence type="ECO:0000256" key="2">
    <source>
        <dbReference type="ARBA" id="ARBA00004334"/>
    </source>
</evidence>
<keyword evidence="6" id="KW-0602">Photosynthesis</keyword>
<evidence type="ECO:0000256" key="1">
    <source>
        <dbReference type="ARBA" id="ARBA00004022"/>
    </source>
</evidence>
<evidence type="ECO:0000256" key="14">
    <source>
        <dbReference type="ARBA" id="ARBA00023276"/>
    </source>
</evidence>
<evidence type="ECO:0000256" key="15">
    <source>
        <dbReference type="PIRSR" id="PIRSR601344-1"/>
    </source>
</evidence>
<keyword evidence="5" id="KW-0150">Chloroplast</keyword>
<dbReference type="InterPro" id="IPR001344">
    <property type="entry name" value="Chloro_AB-bd_pln"/>
</dbReference>
<dbReference type="Gene3D" id="1.10.3460.10">
    <property type="entry name" value="Chlorophyll a/b binding protein domain"/>
    <property type="match status" value="2"/>
</dbReference>
<feature type="chain" id="PRO_5042283115" evidence="16">
    <location>
        <begin position="16"/>
        <end position="841"/>
    </location>
</feature>
<keyword evidence="12" id="KW-0472">Membrane</keyword>
<keyword evidence="11" id="KW-0793">Thylakoid</keyword>
<dbReference type="GO" id="GO:0009535">
    <property type="term" value="C:chloroplast thylakoid membrane"/>
    <property type="evidence" value="ECO:0007669"/>
    <property type="project" value="UniProtKB-SubCell"/>
</dbReference>
<dbReference type="FunFam" id="1.10.3460.10:FF:000011">
    <property type="entry name" value="Fucoxanthin chlorophyll a/c protein 8"/>
    <property type="match status" value="2"/>
</dbReference>
<keyword evidence="8" id="KW-0812">Transmembrane</keyword>
<keyword evidence="14" id="KW-0604">Photosystem II</keyword>
<evidence type="ECO:0000256" key="6">
    <source>
        <dbReference type="ARBA" id="ARBA00022531"/>
    </source>
</evidence>
<evidence type="ECO:0000256" key="10">
    <source>
        <dbReference type="ARBA" id="ARBA00022991"/>
    </source>
</evidence>
<dbReference type="SUPFAM" id="SSF103511">
    <property type="entry name" value="Chlorophyll a-b binding protein"/>
    <property type="match status" value="2"/>
</dbReference>
<evidence type="ECO:0000313" key="18">
    <source>
        <dbReference type="Proteomes" id="UP001224775"/>
    </source>
</evidence>
<evidence type="ECO:0000256" key="13">
    <source>
        <dbReference type="ARBA" id="ARBA00023243"/>
    </source>
</evidence>
<dbReference type="InterPro" id="IPR022796">
    <property type="entry name" value="Chloroa_b-bind"/>
</dbReference>
<feature type="binding site" evidence="15">
    <location>
        <position position="697"/>
    </location>
    <ligand>
        <name>chlorophyll a</name>
        <dbReference type="ChEBI" id="CHEBI:58416"/>
        <label>1</label>
    </ligand>
</feature>
<evidence type="ECO:0000256" key="7">
    <source>
        <dbReference type="ARBA" id="ARBA00022640"/>
    </source>
</evidence>
<feature type="binding site" description="axial binding residue" evidence="15">
    <location>
        <position position="702"/>
    </location>
    <ligand>
        <name>chlorophyll b</name>
        <dbReference type="ChEBI" id="CHEBI:61721"/>
        <label>1</label>
    </ligand>
    <ligandPart>
        <name>Mg</name>
        <dbReference type="ChEBI" id="CHEBI:25107"/>
    </ligandPart>
</feature>
<dbReference type="Proteomes" id="UP001224775">
    <property type="component" value="Unassembled WGS sequence"/>
</dbReference>
<dbReference type="Pfam" id="PF00504">
    <property type="entry name" value="Chloroa_b-bind"/>
    <property type="match status" value="2"/>
</dbReference>
<feature type="binding site" evidence="15">
    <location>
        <position position="805"/>
    </location>
    <ligand>
        <name>chlorophyll a</name>
        <dbReference type="ChEBI" id="CHEBI:58416"/>
        <label>1</label>
    </ligand>
</feature>
<dbReference type="GO" id="GO:0009765">
    <property type="term" value="P:photosynthesis, light harvesting"/>
    <property type="evidence" value="ECO:0007669"/>
    <property type="project" value="InterPro"/>
</dbReference>
<evidence type="ECO:0000256" key="4">
    <source>
        <dbReference type="ARBA" id="ARBA00022494"/>
    </source>
</evidence>
<dbReference type="GO" id="GO:0009523">
    <property type="term" value="C:photosystem II"/>
    <property type="evidence" value="ECO:0007669"/>
    <property type="project" value="UniProtKB-KW"/>
</dbReference>
<comment type="caution">
    <text evidence="17">The sequence shown here is derived from an EMBL/GenBank/DDBJ whole genome shotgun (WGS) entry which is preliminary data.</text>
</comment>
<gene>
    <name evidence="17" type="ORF">QTG54_010016</name>
</gene>
<feature type="signal peptide" evidence="16">
    <location>
        <begin position="1"/>
        <end position="15"/>
    </location>
</feature>
<dbReference type="EMBL" id="JATAAI010000018">
    <property type="protein sequence ID" value="KAK1739473.1"/>
    <property type="molecule type" value="Genomic_DNA"/>
</dbReference>
<dbReference type="GO" id="GO:0030076">
    <property type="term" value="C:light-harvesting complex"/>
    <property type="evidence" value="ECO:0007669"/>
    <property type="project" value="UniProtKB-KW"/>
</dbReference>
<evidence type="ECO:0000256" key="3">
    <source>
        <dbReference type="ARBA" id="ARBA00005933"/>
    </source>
</evidence>
<keyword evidence="4 15" id="KW-0148">Chlorophyll</keyword>
<name>A0AAD8Y5D5_9STRA</name>
<sequence length="841" mass="92403">MKSAIIAALIGSAAAFAPAQNKAATTALNAFEDELGVQPPLGFFDPFGLLSGDVSQERFDRLRYVEIKHGRIAQLAFLGQVVTRAGIHLPGNIDYAGNAFDSFPNGVAALIGPDSIPFEGQGQIIAFIGWLEIAFMRDVPGTGNEHVGDFRNGYIDFGWDDFDEETKLQKRAIELNNGRAAMFGILGLMQKFTTANGIRKYNPAYVPPPNATKAAPFVNQATSLPVIPSPTAPSLEEEEIIVIPTATYEAAVVAYHEEAEPEIYVGGYSGEGDSLDELNNVMAKYEVPAGLLAKLLQVKEFQLMEIIVDDSGSMNCHDALDRITGSMMSRWWEAKWRISQMIELLAYVPAPPIKIYFLNRRDIISIEKSSGELPSDYIKRAESILLGAFGRNPGGTTPALEAIEASLSRNGSMKVMRYFLGDGSPNGGEFACKQIRDMIIHRPAPRDNPFTFMSCTNEDEQVEWMKITEEKAPYCSEFDDYLDEAREVLNDQGNAFPYSFGLHIVAQIVAAFNPHDLDALDESLPFTKAILDSLLGYQSSQEEYHYYFTQFITAQKKLPLKSFQHAFVRQLPSLYNDFLSAATASDIPAAARYKQQRDAHVALKPRSEICRKSASKSKKASIALIKSNISIMKSAIIAALIGSAAAFAPAQNKAATTALNAFEDELGVQPPLGFFDPFGLLSGDVSQERFDRLRYVEIKHGRIAQLAFLGQVVTRAGIHLPGNIDYAGNAFDSFPNGVAALIGPDSIPFEGQGQIIAFIGWLEIAFMRDVPGTGNEHVGDFRNGYIDFGWDDFDEETKLQKRAIELNNGRAAMFGILGLMVHEEIQPLGYDPDLPIIGHLQ</sequence>
<feature type="binding site" evidence="15">
    <location>
        <position position="808"/>
    </location>
    <ligand>
        <name>chlorophyll a</name>
        <dbReference type="ChEBI" id="CHEBI:58416"/>
        <label>1</label>
    </ligand>
</feature>
<feature type="binding site" description="axial binding residue" evidence="15">
    <location>
        <position position="763"/>
    </location>
    <ligand>
        <name>chlorophyll b</name>
        <dbReference type="ChEBI" id="CHEBI:61721"/>
        <label>1</label>
    </ligand>
    <ligandPart>
        <name>Mg</name>
        <dbReference type="ChEBI" id="CHEBI:25107"/>
    </ligandPart>
</feature>
<evidence type="ECO:0000313" key="17">
    <source>
        <dbReference type="EMBL" id="KAK1739473.1"/>
    </source>
</evidence>
<keyword evidence="16" id="KW-0732">Signal</keyword>
<keyword evidence="13" id="KW-0437">Light-harvesting polypeptide</keyword>
<evidence type="ECO:0000256" key="9">
    <source>
        <dbReference type="ARBA" id="ARBA00022946"/>
    </source>
</evidence>
<evidence type="ECO:0000256" key="8">
    <source>
        <dbReference type="ARBA" id="ARBA00022692"/>
    </source>
</evidence>
<dbReference type="PANTHER" id="PTHR21649">
    <property type="entry name" value="CHLOROPHYLL A/B BINDING PROTEIN"/>
    <property type="match status" value="1"/>
</dbReference>
<dbReference type="AlphaFoldDB" id="A0AAD8Y5D5"/>
<evidence type="ECO:0000256" key="11">
    <source>
        <dbReference type="ARBA" id="ARBA00023078"/>
    </source>
</evidence>
<keyword evidence="9" id="KW-0809">Transit peptide</keyword>
<comment type="function">
    <text evidence="1">The light-harvesting complex (LHC) functions as a light receptor, it captures and delivers excitation energy to photosystems with which it is closely associated. Energy is transferred from the carotenoid and chlorophyll C (or B) to chlorophyll A and the photosynthetic reaction centers where it is used to synthesize ATP and reducing power.</text>
</comment>
<feature type="binding site" evidence="15">
    <location>
        <position position="700"/>
    </location>
    <ligand>
        <name>chlorophyll a</name>
        <dbReference type="ChEBI" id="CHEBI:58416"/>
        <label>1</label>
    </ligand>
</feature>
<evidence type="ECO:0000256" key="5">
    <source>
        <dbReference type="ARBA" id="ARBA00022528"/>
    </source>
</evidence>
<proteinExistence type="inferred from homology"/>
<keyword evidence="18" id="KW-1185">Reference proteome</keyword>